<evidence type="ECO:0000256" key="1">
    <source>
        <dbReference type="ARBA" id="ARBA00004442"/>
    </source>
</evidence>
<comment type="caution">
    <text evidence="8">The sequence shown here is derived from an EMBL/GenBank/DDBJ whole genome shotgun (WGS) entry which is preliminary data.</text>
</comment>
<dbReference type="Pfam" id="PF07715">
    <property type="entry name" value="Plug"/>
    <property type="match status" value="1"/>
</dbReference>
<keyword evidence="9" id="KW-1185">Reference proteome</keyword>
<evidence type="ECO:0000256" key="3">
    <source>
        <dbReference type="ARBA" id="ARBA00023237"/>
    </source>
</evidence>
<evidence type="ECO:0000313" key="8">
    <source>
        <dbReference type="EMBL" id="MFC4292819.1"/>
    </source>
</evidence>
<protein>
    <submittedName>
        <fullName evidence="8">TonB-dependent receptor</fullName>
    </submittedName>
</protein>
<dbReference type="InterPro" id="IPR010104">
    <property type="entry name" value="TonB_rcpt_bac"/>
</dbReference>
<dbReference type="Proteomes" id="UP001595887">
    <property type="component" value="Unassembled WGS sequence"/>
</dbReference>
<dbReference type="PANTHER" id="PTHR40980">
    <property type="entry name" value="PLUG DOMAIN-CONTAINING PROTEIN"/>
    <property type="match status" value="1"/>
</dbReference>
<gene>
    <name evidence="8" type="ORF">ACFOWX_10385</name>
</gene>
<keyword evidence="2 4" id="KW-0472">Membrane</keyword>
<dbReference type="Gene3D" id="2.40.170.20">
    <property type="entry name" value="TonB-dependent receptor, beta-barrel domain"/>
    <property type="match status" value="1"/>
</dbReference>
<dbReference type="InterPro" id="IPR037066">
    <property type="entry name" value="Plug_dom_sf"/>
</dbReference>
<organism evidence="8 9">
    <name type="scientific">Sphingorhabdus arenilitoris</name>
    <dbReference type="NCBI Taxonomy" id="1490041"/>
    <lineage>
        <taxon>Bacteria</taxon>
        <taxon>Pseudomonadati</taxon>
        <taxon>Pseudomonadota</taxon>
        <taxon>Alphaproteobacteria</taxon>
        <taxon>Sphingomonadales</taxon>
        <taxon>Sphingomonadaceae</taxon>
        <taxon>Sphingorhabdus</taxon>
    </lineage>
</organism>
<keyword evidence="3" id="KW-0998">Cell outer membrane</keyword>
<dbReference type="InterPro" id="IPR036942">
    <property type="entry name" value="Beta-barrel_TonB_sf"/>
</dbReference>
<keyword evidence="5" id="KW-0732">Signal</keyword>
<sequence>MRIYTVEGRDNSGNGKKIWAGSFRAALMLSAMLVIPAPLMAQDTDSAADADDQAAPAEEDVIVVTGEISRTIESSLKAKRNLSVIGDAIIGDEVGDLPDLSVAETLERVVGVTSDRFKGGASELSVRGLGAFLGSSYLNGREVSSGSDGRDVNYGQFPSELINGAVIYKTQQASFIEGGVSGIIELQTLRPLDYGKRRIQLQGLVGYSDYEDRVEDGKPLSYRLTGSYVDQFSTPIGEIGIVLGGQLRQDTAPEDIYTTSSTFRPCNTIEGVDRSNDCTYLTDSSGAPTGASDTYFVSNQYIYRAMSTEADRSAIMGAIQWQPSPDLEFNFDAQYSFRDDIEERGNLVIADGRRDIAPIAISPTGALLAWAGESRIENQTVWRQRKEKYLGLGGNVKWTGDKLSLAADVGFSQTKRRQDELDMRIRTNSRIRYEIDTRDLLIPSLTFTSVTPVENNTGLTFDLNNHALYNNGARARRRLENVDDEIFAVRLDGEFQMDGFFSSLQAGVRYGERTRFHDDGIDEEVSLLPGNYFNDAAIAARQSTFIVRDLFAGADTPARGLTFATWDARALYTALTGDIDAGLPTGSTLSAQDTDVSEETFAGYWQGNFDTNMFGLPATGNFGIRAIRTKITSLGISSALETSPGPDPDTITVTEVGVPTINVETNSFWNILPSANLVLELADDKLLRFAAYRAIARPDQESMSAALTFDDTADLGDLGSIVSASGNPFLEPLQSWNADISFEWYASPTSSIAVAAYYKSLQTGFRTDVSNLTLNVDGAPTDVVIGRTVNSNDKSSLFGFEISVQHKLNWLPSPLDGLGFQASYNFADSNFEFPDPTVVDGLALADFTEPANIPGYSKHSANATLFYEKGPFAARVAYKYRSDYFKPFRSDANRFTADQGFLDFSASLDLTKAVQFRFQALNLLDEPNVFYRPTGDSLAETDYSGTRYFVGLRARF</sequence>
<evidence type="ECO:0000313" key="9">
    <source>
        <dbReference type="Proteomes" id="UP001595887"/>
    </source>
</evidence>
<keyword evidence="4" id="KW-0798">TonB box</keyword>
<dbReference type="PANTHER" id="PTHR40980:SF3">
    <property type="entry name" value="TONB-DEPENDENT RECEPTOR-LIKE BETA-BARREL DOMAIN-CONTAINING PROTEIN"/>
    <property type="match status" value="1"/>
</dbReference>
<feature type="domain" description="TonB-dependent receptor plug" evidence="7">
    <location>
        <begin position="89"/>
        <end position="182"/>
    </location>
</feature>
<evidence type="ECO:0000256" key="4">
    <source>
        <dbReference type="RuleBase" id="RU003357"/>
    </source>
</evidence>
<evidence type="ECO:0000259" key="6">
    <source>
        <dbReference type="Pfam" id="PF00593"/>
    </source>
</evidence>
<dbReference type="Gene3D" id="2.170.130.10">
    <property type="entry name" value="TonB-dependent receptor, plug domain"/>
    <property type="match status" value="1"/>
</dbReference>
<name>A0ABV8RJ60_9SPHN</name>
<proteinExistence type="inferred from homology"/>
<dbReference type="EMBL" id="JBHSDH010000013">
    <property type="protein sequence ID" value="MFC4292819.1"/>
    <property type="molecule type" value="Genomic_DNA"/>
</dbReference>
<comment type="similarity">
    <text evidence="4">Belongs to the TonB-dependent receptor family.</text>
</comment>
<feature type="signal peptide" evidence="5">
    <location>
        <begin position="1"/>
        <end position="41"/>
    </location>
</feature>
<feature type="chain" id="PRO_5046634649" evidence="5">
    <location>
        <begin position="42"/>
        <end position="956"/>
    </location>
</feature>
<evidence type="ECO:0000256" key="2">
    <source>
        <dbReference type="ARBA" id="ARBA00023136"/>
    </source>
</evidence>
<dbReference type="RefSeq" id="WP_381423821.1">
    <property type="nucleotide sequence ID" value="NZ_JBHSDH010000013.1"/>
</dbReference>
<reference evidence="9" key="1">
    <citation type="journal article" date="2019" name="Int. J. Syst. Evol. Microbiol.">
        <title>The Global Catalogue of Microorganisms (GCM) 10K type strain sequencing project: providing services to taxonomists for standard genome sequencing and annotation.</title>
        <authorList>
            <consortium name="The Broad Institute Genomics Platform"/>
            <consortium name="The Broad Institute Genome Sequencing Center for Infectious Disease"/>
            <person name="Wu L."/>
            <person name="Ma J."/>
        </authorList>
    </citation>
    <scope>NUCLEOTIDE SEQUENCE [LARGE SCALE GENOMIC DNA]</scope>
    <source>
        <strain evidence="9">CECT 8531</strain>
    </source>
</reference>
<evidence type="ECO:0000259" key="7">
    <source>
        <dbReference type="Pfam" id="PF07715"/>
    </source>
</evidence>
<dbReference type="NCBIfam" id="TIGR01782">
    <property type="entry name" value="TonB-Xanth-Caul"/>
    <property type="match status" value="1"/>
</dbReference>
<dbReference type="SUPFAM" id="SSF56935">
    <property type="entry name" value="Porins"/>
    <property type="match status" value="1"/>
</dbReference>
<dbReference type="InterPro" id="IPR000531">
    <property type="entry name" value="Beta-barrel_TonB"/>
</dbReference>
<dbReference type="InterPro" id="IPR012910">
    <property type="entry name" value="Plug_dom"/>
</dbReference>
<dbReference type="Pfam" id="PF00593">
    <property type="entry name" value="TonB_dep_Rec_b-barrel"/>
    <property type="match status" value="1"/>
</dbReference>
<keyword evidence="8" id="KW-0675">Receptor</keyword>
<evidence type="ECO:0000256" key="5">
    <source>
        <dbReference type="SAM" id="SignalP"/>
    </source>
</evidence>
<feature type="domain" description="TonB-dependent receptor-like beta-barrel" evidence="6">
    <location>
        <begin position="456"/>
        <end position="923"/>
    </location>
</feature>
<comment type="subcellular location">
    <subcellularLocation>
        <location evidence="1 4">Cell outer membrane</location>
    </subcellularLocation>
</comment>
<accession>A0ABV8RJ60</accession>